<evidence type="ECO:0000256" key="1">
    <source>
        <dbReference type="SAM" id="MobiDB-lite"/>
    </source>
</evidence>
<dbReference type="Proteomes" id="UP001362999">
    <property type="component" value="Unassembled WGS sequence"/>
</dbReference>
<comment type="caution">
    <text evidence="2">The sequence shown here is derived from an EMBL/GenBank/DDBJ whole genome shotgun (WGS) entry which is preliminary data.</text>
</comment>
<feature type="compositionally biased region" description="Polar residues" evidence="1">
    <location>
        <begin position="352"/>
        <end position="361"/>
    </location>
</feature>
<accession>A0AAV9ZL51</accession>
<protein>
    <submittedName>
        <fullName evidence="2">Uncharacterized protein</fullName>
    </submittedName>
</protein>
<organism evidence="2 3">
    <name type="scientific">Favolaschia claudopus</name>
    <dbReference type="NCBI Taxonomy" id="2862362"/>
    <lineage>
        <taxon>Eukaryota</taxon>
        <taxon>Fungi</taxon>
        <taxon>Dikarya</taxon>
        <taxon>Basidiomycota</taxon>
        <taxon>Agaricomycotina</taxon>
        <taxon>Agaricomycetes</taxon>
        <taxon>Agaricomycetidae</taxon>
        <taxon>Agaricales</taxon>
        <taxon>Marasmiineae</taxon>
        <taxon>Mycenaceae</taxon>
        <taxon>Favolaschia</taxon>
    </lineage>
</organism>
<feature type="region of interest" description="Disordered" evidence="1">
    <location>
        <begin position="109"/>
        <end position="143"/>
    </location>
</feature>
<feature type="region of interest" description="Disordered" evidence="1">
    <location>
        <begin position="345"/>
        <end position="367"/>
    </location>
</feature>
<reference evidence="2 3" key="1">
    <citation type="journal article" date="2024" name="J Genomics">
        <title>Draft genome sequencing and assembly of Favolaschia claudopus CIRM-BRFM 2984 isolated from oak limbs.</title>
        <authorList>
            <person name="Navarro D."/>
            <person name="Drula E."/>
            <person name="Chaduli D."/>
            <person name="Cazenave R."/>
            <person name="Ahrendt S."/>
            <person name="Wang J."/>
            <person name="Lipzen A."/>
            <person name="Daum C."/>
            <person name="Barry K."/>
            <person name="Grigoriev I.V."/>
            <person name="Favel A."/>
            <person name="Rosso M.N."/>
            <person name="Martin F."/>
        </authorList>
    </citation>
    <scope>NUCLEOTIDE SEQUENCE [LARGE SCALE GENOMIC DNA]</scope>
    <source>
        <strain evidence="2 3">CIRM-BRFM 2984</strain>
    </source>
</reference>
<gene>
    <name evidence="2" type="ORF">R3P38DRAFT_3292066</name>
</gene>
<dbReference type="AlphaFoldDB" id="A0AAV9ZL51"/>
<proteinExistence type="predicted"/>
<sequence>MITKAAKKSCSTTEYRRLTDALFRLPQLAHSTTGPHRQRRLFPRTRTPLPKSLETKQIEQHKYDAVAAVNHDLVLTRSDAMPIGREIHRQINVEPDHFVHAADACTPLHPSPRLLALRPPPTPTHHRTPHTSSPPPDANPTTSAAIRHRHPQHLLHSSSFRTRTPVSPPHLAPTLRHVKAPEMRTNEFKAPTALPPLIAIALHATLLSIIRPPSNLVARQPTFLPHPTTHPFYVFRLSISPSKSSSHRHACVSITRTPSPLRRPQVLFPFPRAPPSYLKSIQIQIKFTIAATSTRQLAVRAEERLHRIHLTALAHDPTPLSPAFLHSTSSQSAIRPASILLQSTSTTHSTSPVNFNSPSKSLSHRRPATTPLPRFAVDFDFALPPRLARHPPVRRLGREAAESASTYNPARADGEGGGATCETRRVESVDHNIYLQPAVYRTTPQQQHFLFADLGYRHEPFQHPAHSRGQCEYDHDINDNFDRQGWSCNVFELAWSDMHVES</sequence>
<name>A0AAV9ZL51_9AGAR</name>
<keyword evidence="3" id="KW-1185">Reference proteome</keyword>
<evidence type="ECO:0000313" key="2">
    <source>
        <dbReference type="EMBL" id="KAK6985001.1"/>
    </source>
</evidence>
<dbReference type="EMBL" id="JAWWNJ010000133">
    <property type="protein sequence ID" value="KAK6985001.1"/>
    <property type="molecule type" value="Genomic_DNA"/>
</dbReference>
<evidence type="ECO:0000313" key="3">
    <source>
        <dbReference type="Proteomes" id="UP001362999"/>
    </source>
</evidence>
<feature type="region of interest" description="Disordered" evidence="1">
    <location>
        <begin position="400"/>
        <end position="419"/>
    </location>
</feature>